<reference evidence="1 2" key="1">
    <citation type="submission" date="2014-11" db="EMBL/GenBank/DDBJ databases">
        <title>Whole genome shotgun sequence of Sphingomonas parapaucimobilis NBRC 15100.</title>
        <authorList>
            <person name="Katano-Makiyama Y."/>
            <person name="Hosoyama A."/>
            <person name="Hashimoto M."/>
            <person name="Hosoyama Y."/>
            <person name="Noguchi M."/>
            <person name="Numata M."/>
            <person name="Tsuchikane K."/>
            <person name="Hirakata S."/>
            <person name="Uohara A."/>
            <person name="Shimodaira J."/>
            <person name="Ohji S."/>
            <person name="Ichikawa N."/>
            <person name="Kimura A."/>
            <person name="Yamazoe A."/>
            <person name="Fujita N."/>
        </authorList>
    </citation>
    <scope>NUCLEOTIDE SEQUENCE [LARGE SCALE GENOMIC DNA]</scope>
    <source>
        <strain evidence="1 2">NBRC 15100</strain>
    </source>
</reference>
<name>A0A0A1W4E7_9SPHN</name>
<dbReference type="Proteomes" id="UP000032305">
    <property type="component" value="Unassembled WGS sequence"/>
</dbReference>
<comment type="caution">
    <text evidence="1">The sequence shown here is derived from an EMBL/GenBank/DDBJ whole genome shotgun (WGS) entry which is preliminary data.</text>
</comment>
<proteinExistence type="predicted"/>
<gene>
    <name evidence="1" type="ORF">SP5_010_00510</name>
</gene>
<keyword evidence="2" id="KW-1185">Reference proteome</keyword>
<dbReference type="RefSeq" id="WP_042483500.1">
    <property type="nucleotide sequence ID" value="NZ_BBPI01000010.1"/>
</dbReference>
<dbReference type="EMBL" id="BBPI01000010">
    <property type="protein sequence ID" value="GAL99758.1"/>
    <property type="molecule type" value="Genomic_DNA"/>
</dbReference>
<evidence type="ECO:0000313" key="1">
    <source>
        <dbReference type="EMBL" id="GAL99758.1"/>
    </source>
</evidence>
<sequence length="90" mass="9892">MKLRKQLGLCTRDAALMAQSSTEMLRDDPYGGEALVELQPAFRGRGYDARFMDEVRHHPPLAPVLAERLRALADDLVPALNGWGAMASGK</sequence>
<protein>
    <submittedName>
        <fullName evidence="1">Uncharacterized protein</fullName>
    </submittedName>
</protein>
<dbReference type="AlphaFoldDB" id="A0A0A1W4E7"/>
<organism evidence="1 2">
    <name type="scientific">Sphingomonas parapaucimobilis NBRC 15100</name>
    <dbReference type="NCBI Taxonomy" id="1219049"/>
    <lineage>
        <taxon>Bacteria</taxon>
        <taxon>Pseudomonadati</taxon>
        <taxon>Pseudomonadota</taxon>
        <taxon>Alphaproteobacteria</taxon>
        <taxon>Sphingomonadales</taxon>
        <taxon>Sphingomonadaceae</taxon>
        <taxon>Sphingomonas</taxon>
    </lineage>
</organism>
<accession>A0A0A1W4E7</accession>
<evidence type="ECO:0000313" key="2">
    <source>
        <dbReference type="Proteomes" id="UP000032305"/>
    </source>
</evidence>